<organism evidence="7 8">
    <name type="scientific">Candidatus Berkelbacteria bacterium CG10_big_fil_rev_8_21_14_0_10_41_12</name>
    <dbReference type="NCBI Taxonomy" id="1974513"/>
    <lineage>
        <taxon>Bacteria</taxon>
        <taxon>Candidatus Berkelbacteria</taxon>
    </lineage>
</organism>
<proteinExistence type="inferred from homology"/>
<accession>A0A2M6WWR9</accession>
<dbReference type="InterPro" id="IPR029753">
    <property type="entry name" value="D-isomer_DH_CS"/>
</dbReference>
<feature type="domain" description="D-isomer specific 2-hydroxyacid dehydrogenase catalytic" evidence="5">
    <location>
        <begin position="4"/>
        <end position="320"/>
    </location>
</feature>
<dbReference type="Gene3D" id="3.40.50.720">
    <property type="entry name" value="NAD(P)-binding Rossmann-like Domain"/>
    <property type="match status" value="2"/>
</dbReference>
<dbReference type="Pfam" id="PF00389">
    <property type="entry name" value="2-Hacid_dh"/>
    <property type="match status" value="1"/>
</dbReference>
<keyword evidence="3" id="KW-0520">NAD</keyword>
<name>A0A2M6WWR9_9BACT</name>
<protein>
    <submittedName>
        <fullName evidence="7">D-glycerate dehydrogenase</fullName>
    </submittedName>
</protein>
<dbReference type="InterPro" id="IPR050223">
    <property type="entry name" value="D-isomer_2-hydroxyacid_DH"/>
</dbReference>
<dbReference type="InterPro" id="IPR036291">
    <property type="entry name" value="NAD(P)-bd_dom_sf"/>
</dbReference>
<dbReference type="FunFam" id="3.40.50.720:FF:000203">
    <property type="entry name" value="D-3-phosphoglycerate dehydrogenase (SerA)"/>
    <property type="match status" value="1"/>
</dbReference>
<keyword evidence="2 4" id="KW-0560">Oxidoreductase</keyword>
<dbReference type="InterPro" id="IPR029752">
    <property type="entry name" value="D-isomer_DH_CS1"/>
</dbReference>
<dbReference type="InterPro" id="IPR006140">
    <property type="entry name" value="D-isomer_DH_NAD-bd"/>
</dbReference>
<comment type="similarity">
    <text evidence="1 4">Belongs to the D-isomer specific 2-hydroxyacid dehydrogenase family.</text>
</comment>
<dbReference type="Proteomes" id="UP000228596">
    <property type="component" value="Unassembled WGS sequence"/>
</dbReference>
<dbReference type="Pfam" id="PF02826">
    <property type="entry name" value="2-Hacid_dh_C"/>
    <property type="match status" value="1"/>
</dbReference>
<sequence length="321" mass="36067">MVNILITRKIPKEFKDEISKLKDVKTYYNDSDKVLSKIELIKAVRGMNIVVSLLTDKIDRDVIEAGSESLKYIANYAVGFDNIDIEAAKEKNIFVTNTPDIMTQAVAEHAMALMLACARRIIEGDRFMREGKYRYWMPELLLGPEIAGKTIGIVGVGRIGQALAEIAYHGFGMKILYHDIKKCEDIERNLQADYVSLNHLLEESDFVSLHVPLLPETKHMIGRHELSEMKKTAVLINTSRGPVVDEIALADTLEEKQIFAAGIDVYEFEPNPVAKLLKLNNIVMTPHIASATEEARKGMGECVIRNIEDFLSSGKIKNNVY</sequence>
<evidence type="ECO:0000256" key="3">
    <source>
        <dbReference type="ARBA" id="ARBA00023027"/>
    </source>
</evidence>
<dbReference type="CDD" id="cd05301">
    <property type="entry name" value="GDH"/>
    <property type="match status" value="1"/>
</dbReference>
<dbReference type="GO" id="GO:0016618">
    <property type="term" value="F:hydroxypyruvate reductase [NAD(P)H] activity"/>
    <property type="evidence" value="ECO:0007669"/>
    <property type="project" value="TreeGrafter"/>
</dbReference>
<evidence type="ECO:0000313" key="7">
    <source>
        <dbReference type="EMBL" id="PIT97232.1"/>
    </source>
</evidence>
<dbReference type="GO" id="GO:0030267">
    <property type="term" value="F:glyoxylate reductase (NADPH) activity"/>
    <property type="evidence" value="ECO:0007669"/>
    <property type="project" value="TreeGrafter"/>
</dbReference>
<evidence type="ECO:0000256" key="1">
    <source>
        <dbReference type="ARBA" id="ARBA00005854"/>
    </source>
</evidence>
<dbReference type="PROSITE" id="PS00671">
    <property type="entry name" value="D_2_HYDROXYACID_DH_3"/>
    <property type="match status" value="1"/>
</dbReference>
<dbReference type="GO" id="GO:0005829">
    <property type="term" value="C:cytosol"/>
    <property type="evidence" value="ECO:0007669"/>
    <property type="project" value="TreeGrafter"/>
</dbReference>
<evidence type="ECO:0000256" key="4">
    <source>
        <dbReference type="RuleBase" id="RU003719"/>
    </source>
</evidence>
<evidence type="ECO:0000259" key="5">
    <source>
        <dbReference type="Pfam" id="PF00389"/>
    </source>
</evidence>
<dbReference type="GO" id="GO:0051287">
    <property type="term" value="F:NAD binding"/>
    <property type="evidence" value="ECO:0007669"/>
    <property type="project" value="InterPro"/>
</dbReference>
<dbReference type="PANTHER" id="PTHR10996">
    <property type="entry name" value="2-HYDROXYACID DEHYDROGENASE-RELATED"/>
    <property type="match status" value="1"/>
</dbReference>
<dbReference type="PROSITE" id="PS00670">
    <property type="entry name" value="D_2_HYDROXYACID_DH_2"/>
    <property type="match status" value="1"/>
</dbReference>
<dbReference type="EMBL" id="PEZV01000027">
    <property type="protein sequence ID" value="PIT97232.1"/>
    <property type="molecule type" value="Genomic_DNA"/>
</dbReference>
<feature type="domain" description="D-isomer specific 2-hydroxyacid dehydrogenase NAD-binding" evidence="6">
    <location>
        <begin position="111"/>
        <end position="289"/>
    </location>
</feature>
<gene>
    <name evidence="7" type="ORF">COT77_02590</name>
</gene>
<dbReference type="PANTHER" id="PTHR10996:SF283">
    <property type="entry name" value="GLYOXYLATE_HYDROXYPYRUVATE REDUCTASE B"/>
    <property type="match status" value="1"/>
</dbReference>
<dbReference type="PROSITE" id="PS00065">
    <property type="entry name" value="D_2_HYDROXYACID_DH_1"/>
    <property type="match status" value="1"/>
</dbReference>
<dbReference type="SUPFAM" id="SSF51735">
    <property type="entry name" value="NAD(P)-binding Rossmann-fold domains"/>
    <property type="match status" value="1"/>
</dbReference>
<dbReference type="AlphaFoldDB" id="A0A2M6WWR9"/>
<reference evidence="8" key="1">
    <citation type="submission" date="2017-09" db="EMBL/GenBank/DDBJ databases">
        <title>Depth-based differentiation of microbial function through sediment-hosted aquifers and enrichment of novel symbionts in the deep terrestrial subsurface.</title>
        <authorList>
            <person name="Probst A.J."/>
            <person name="Ladd B."/>
            <person name="Jarett J.K."/>
            <person name="Geller-Mcgrath D.E."/>
            <person name="Sieber C.M.K."/>
            <person name="Emerson J.B."/>
            <person name="Anantharaman K."/>
            <person name="Thomas B.C."/>
            <person name="Malmstrom R."/>
            <person name="Stieglmeier M."/>
            <person name="Klingl A."/>
            <person name="Woyke T."/>
            <person name="Ryan C.M."/>
            <person name="Banfield J.F."/>
        </authorList>
    </citation>
    <scope>NUCLEOTIDE SEQUENCE [LARGE SCALE GENOMIC DNA]</scope>
</reference>
<evidence type="ECO:0000313" key="8">
    <source>
        <dbReference type="Proteomes" id="UP000228596"/>
    </source>
</evidence>
<comment type="caution">
    <text evidence="7">The sequence shown here is derived from an EMBL/GenBank/DDBJ whole genome shotgun (WGS) entry which is preliminary data.</text>
</comment>
<evidence type="ECO:0000256" key="2">
    <source>
        <dbReference type="ARBA" id="ARBA00023002"/>
    </source>
</evidence>
<dbReference type="SUPFAM" id="SSF52283">
    <property type="entry name" value="Formate/glycerate dehydrogenase catalytic domain-like"/>
    <property type="match status" value="1"/>
</dbReference>
<evidence type="ECO:0000259" key="6">
    <source>
        <dbReference type="Pfam" id="PF02826"/>
    </source>
</evidence>
<dbReference type="InterPro" id="IPR006139">
    <property type="entry name" value="D-isomer_2_OHA_DH_cat_dom"/>
</dbReference>